<sequence>MKSESTYKAARIVAESVETIFSNHLEKAIQLGEKNLASVPTASTIESFIDVGFWTSLRHEEGRSPRISLAYLKPEQAGTPIIFAQPIPFTPKTLTKLSPGYERAGIHLGLWHDADNALYVWGATLTLPNCCFVLDISEAGQVVIKHRRIDGFGKFSNIAVLAGDEIKIVDEQNSTNGSCPKIISSLLDFASVTSRNDTVNVTLQLAVSMRAHKRGGTLLIVPSQTKEWRESISHPLHYAIKPAFSGLADLIKKNEIDNSIPNWQALLAKEVDIIGGLTAIDGATIINDEYKLLAFGEKIVQRVGQPIIEKVIETEPIKENTANVVFPSKTGGTRHLSAAQFVQDQNNAIALVASQDGRFTVFAWSPKDQMVQAHRIDSLLL</sequence>
<dbReference type="KEGG" id="chu:CHU_3330"/>
<keyword evidence="3" id="KW-1185">Reference proteome</keyword>
<dbReference type="Pfam" id="PF21751">
    <property type="entry name" value="DACNV"/>
    <property type="match status" value="1"/>
</dbReference>
<dbReference type="Proteomes" id="UP000001822">
    <property type="component" value="Chromosome"/>
</dbReference>
<proteinExistence type="predicted"/>
<dbReference type="AlphaFoldDB" id="A0A6N4SW96"/>
<dbReference type="EMBL" id="CP000383">
    <property type="protein sequence ID" value="ABG60566.1"/>
    <property type="molecule type" value="Genomic_DNA"/>
</dbReference>
<name>A0A6N4SW96_CYTH3</name>
<organism evidence="2 3">
    <name type="scientific">Cytophaga hutchinsonii (strain ATCC 33406 / DSM 1761 / CIP 103989 / NBRC 15051 / NCIMB 9469 / D465)</name>
    <dbReference type="NCBI Taxonomy" id="269798"/>
    <lineage>
        <taxon>Bacteria</taxon>
        <taxon>Pseudomonadati</taxon>
        <taxon>Bacteroidota</taxon>
        <taxon>Cytophagia</taxon>
        <taxon>Cytophagales</taxon>
        <taxon>Cytophagaceae</taxon>
        <taxon>Cytophaga</taxon>
    </lineage>
</organism>
<accession>A0A6N4SW96</accession>
<dbReference type="OrthoDB" id="782779at2"/>
<dbReference type="RefSeq" id="WP_011586674.1">
    <property type="nucleotide sequence ID" value="NC_008255.1"/>
</dbReference>
<evidence type="ECO:0000313" key="3">
    <source>
        <dbReference type="Proteomes" id="UP000001822"/>
    </source>
</evidence>
<reference evidence="2 3" key="1">
    <citation type="journal article" date="2007" name="Appl. Environ. Microbiol.">
        <title>Genome sequence of the cellulolytic gliding bacterium Cytophaga hutchinsonii.</title>
        <authorList>
            <person name="Xie G."/>
            <person name="Bruce D.C."/>
            <person name="Challacombe J.F."/>
            <person name="Chertkov O."/>
            <person name="Detter J.C."/>
            <person name="Gilna P."/>
            <person name="Han C.S."/>
            <person name="Lucas S."/>
            <person name="Misra M."/>
            <person name="Myers G.L."/>
            <person name="Richardson P."/>
            <person name="Tapia R."/>
            <person name="Thayer N."/>
            <person name="Thompson L.S."/>
            <person name="Brettin T.S."/>
            <person name="Henrissat B."/>
            <person name="Wilson D.B."/>
            <person name="McBride M.J."/>
        </authorList>
    </citation>
    <scope>NUCLEOTIDE SEQUENCE [LARGE SCALE GENOMIC DNA]</scope>
    <source>
        <strain evidence="3">ATCC 33406 / DSM 1761 / CIP 103989 / NBRC 15051 / NCIMB 9469 / D465</strain>
    </source>
</reference>
<protein>
    <recommendedName>
        <fullName evidence="1">Probable sensor domain-containing protein</fullName>
    </recommendedName>
</protein>
<feature type="domain" description="Probable sensor" evidence="1">
    <location>
        <begin position="35"/>
        <end position="124"/>
    </location>
</feature>
<gene>
    <name evidence="2" type="ordered locus">CHU_3330</name>
</gene>
<evidence type="ECO:0000313" key="2">
    <source>
        <dbReference type="EMBL" id="ABG60566.1"/>
    </source>
</evidence>
<dbReference type="InterPro" id="IPR048551">
    <property type="entry name" value="DACNV"/>
</dbReference>
<evidence type="ECO:0000259" key="1">
    <source>
        <dbReference type="Pfam" id="PF21751"/>
    </source>
</evidence>